<reference evidence="2 3" key="1">
    <citation type="submission" date="2024-02" db="EMBL/GenBank/DDBJ databases">
        <authorList>
            <person name="Chen Y."/>
            <person name="Shah S."/>
            <person name="Dougan E. K."/>
            <person name="Thang M."/>
            <person name="Chan C."/>
        </authorList>
    </citation>
    <scope>NUCLEOTIDE SEQUENCE [LARGE SCALE GENOMIC DNA]</scope>
</reference>
<gene>
    <name evidence="2" type="ORF">SCF082_LOCUS34085</name>
</gene>
<feature type="non-terminal residue" evidence="2">
    <location>
        <position position="1"/>
    </location>
</feature>
<sequence length="49" mass="5134">PDPGGVGPAPPGRAWAPFNRCSLRGLGAQPGGDRWPLEAGGGERRRRAR</sequence>
<feature type="region of interest" description="Disordered" evidence="1">
    <location>
        <begin position="25"/>
        <end position="49"/>
    </location>
</feature>
<protein>
    <submittedName>
        <fullName evidence="2">Uncharacterized protein</fullName>
    </submittedName>
</protein>
<accession>A0ABP0NUS2</accession>
<organism evidence="2 3">
    <name type="scientific">Durusdinium trenchii</name>
    <dbReference type="NCBI Taxonomy" id="1381693"/>
    <lineage>
        <taxon>Eukaryota</taxon>
        <taxon>Sar</taxon>
        <taxon>Alveolata</taxon>
        <taxon>Dinophyceae</taxon>
        <taxon>Suessiales</taxon>
        <taxon>Symbiodiniaceae</taxon>
        <taxon>Durusdinium</taxon>
    </lineage>
</organism>
<dbReference type="Proteomes" id="UP001642464">
    <property type="component" value="Unassembled WGS sequence"/>
</dbReference>
<evidence type="ECO:0000313" key="2">
    <source>
        <dbReference type="EMBL" id="CAK9067289.1"/>
    </source>
</evidence>
<comment type="caution">
    <text evidence="2">The sequence shown here is derived from an EMBL/GenBank/DDBJ whole genome shotgun (WGS) entry which is preliminary data.</text>
</comment>
<name>A0ABP0NUS2_9DINO</name>
<evidence type="ECO:0000313" key="3">
    <source>
        <dbReference type="Proteomes" id="UP001642464"/>
    </source>
</evidence>
<dbReference type="EMBL" id="CAXAMM010030968">
    <property type="protein sequence ID" value="CAK9067289.1"/>
    <property type="molecule type" value="Genomic_DNA"/>
</dbReference>
<keyword evidence="3" id="KW-1185">Reference proteome</keyword>
<proteinExistence type="predicted"/>
<evidence type="ECO:0000256" key="1">
    <source>
        <dbReference type="SAM" id="MobiDB-lite"/>
    </source>
</evidence>
<feature type="non-terminal residue" evidence="2">
    <location>
        <position position="49"/>
    </location>
</feature>